<reference evidence="1 4" key="2">
    <citation type="submission" date="2020-11" db="EMBL/GenBank/DDBJ databases">
        <title>Enhanced detection system for hospital associated transmission using whole genome sequencing surveillance.</title>
        <authorList>
            <person name="Harrison L.H."/>
            <person name="Van Tyne D."/>
            <person name="Marsh J.W."/>
            <person name="Griffith M.P."/>
            <person name="Snyder D.J."/>
            <person name="Cooper V.S."/>
            <person name="Mustapha M."/>
        </authorList>
    </citation>
    <scope>NUCLEOTIDE SEQUENCE [LARGE SCALE GENOMIC DNA]</scope>
    <source>
        <strain evidence="1 4">PSB00013</strain>
    </source>
</reference>
<dbReference type="RefSeq" id="WP_146766020.1">
    <property type="nucleotide sequence ID" value="NZ_JADTXM010000020.1"/>
</dbReference>
<evidence type="ECO:0000313" key="2">
    <source>
        <dbReference type="EMBL" id="SPZ00223.1"/>
    </source>
</evidence>
<dbReference type="AlphaFoldDB" id="A0A2X2BYZ1"/>
<dbReference type="EMBL" id="JADTXM010000020">
    <property type="protein sequence ID" value="MBH3441347.1"/>
    <property type="molecule type" value="Genomic_DNA"/>
</dbReference>
<dbReference type="Proteomes" id="UP000250443">
    <property type="component" value="Unassembled WGS sequence"/>
</dbReference>
<evidence type="ECO:0000313" key="3">
    <source>
        <dbReference type="Proteomes" id="UP000250443"/>
    </source>
</evidence>
<sequence length="106" mass="12459">MDDTPNPFHYVIAPRTDAERLEVEAWLLADQLLNVLNDGQPRAFQRRDQIRWQIEGFMNALQALQTPESSRIYIAMQELTIRMRQQSVAEFNQAAKLYTRKQLIPE</sequence>
<protein>
    <submittedName>
        <fullName evidence="2">Uncharacterized protein</fullName>
    </submittedName>
</protein>
<evidence type="ECO:0000313" key="4">
    <source>
        <dbReference type="Proteomes" id="UP000638986"/>
    </source>
</evidence>
<evidence type="ECO:0000313" key="1">
    <source>
        <dbReference type="EMBL" id="MBH3441347.1"/>
    </source>
</evidence>
<name>A0A2X2BYZ1_PSELU</name>
<gene>
    <name evidence="1" type="ORF">I5Q09_21950</name>
    <name evidence="2" type="ORF">NCTC11842_00368</name>
</gene>
<dbReference type="Proteomes" id="UP000638986">
    <property type="component" value="Unassembled WGS sequence"/>
</dbReference>
<proteinExistence type="predicted"/>
<dbReference type="EMBL" id="UAUF01000002">
    <property type="protein sequence ID" value="SPZ00223.1"/>
    <property type="molecule type" value="Genomic_DNA"/>
</dbReference>
<reference evidence="2 3" key="1">
    <citation type="submission" date="2018-06" db="EMBL/GenBank/DDBJ databases">
        <authorList>
            <consortium name="Pathogen Informatics"/>
            <person name="Doyle S."/>
        </authorList>
    </citation>
    <scope>NUCLEOTIDE SEQUENCE [LARGE SCALE GENOMIC DNA]</scope>
    <source>
        <strain evidence="2 3">NCTC11842</strain>
    </source>
</reference>
<organism evidence="2 3">
    <name type="scientific">Pseudomonas luteola</name>
    <dbReference type="NCBI Taxonomy" id="47886"/>
    <lineage>
        <taxon>Bacteria</taxon>
        <taxon>Pseudomonadati</taxon>
        <taxon>Pseudomonadota</taxon>
        <taxon>Gammaproteobacteria</taxon>
        <taxon>Pseudomonadales</taxon>
        <taxon>Pseudomonadaceae</taxon>
        <taxon>Pseudomonas</taxon>
    </lineage>
</organism>
<accession>A0A2X2BYZ1</accession>